<evidence type="ECO:0000313" key="3">
    <source>
        <dbReference type="Proteomes" id="UP000007264"/>
    </source>
</evidence>
<protein>
    <recommendedName>
        <fullName evidence="1">F-box domain-containing protein</fullName>
    </recommendedName>
</protein>
<dbReference type="RefSeq" id="XP_005651416.1">
    <property type="nucleotide sequence ID" value="XM_005651359.1"/>
</dbReference>
<keyword evidence="3" id="KW-1185">Reference proteome</keyword>
<feature type="domain" description="F-box" evidence="1">
    <location>
        <begin position="147"/>
        <end position="173"/>
    </location>
</feature>
<gene>
    <name evidence="2" type="ORF">COCSUDRAFT_59379</name>
</gene>
<dbReference type="AlphaFoldDB" id="I0Z8A3"/>
<accession>I0Z8A3</accession>
<dbReference type="InterPro" id="IPR001810">
    <property type="entry name" value="F-box_dom"/>
</dbReference>
<dbReference type="GeneID" id="17044881"/>
<reference evidence="2 3" key="1">
    <citation type="journal article" date="2012" name="Genome Biol.">
        <title>The genome of the polar eukaryotic microalga coccomyxa subellipsoidea reveals traits of cold adaptation.</title>
        <authorList>
            <person name="Blanc G."/>
            <person name="Agarkova I."/>
            <person name="Grimwood J."/>
            <person name="Kuo A."/>
            <person name="Brueggeman A."/>
            <person name="Dunigan D."/>
            <person name="Gurnon J."/>
            <person name="Ladunga I."/>
            <person name="Lindquist E."/>
            <person name="Lucas S."/>
            <person name="Pangilinan J."/>
            <person name="Proschold T."/>
            <person name="Salamov A."/>
            <person name="Schmutz J."/>
            <person name="Weeks D."/>
            <person name="Yamada T."/>
            <person name="Claverie J.M."/>
            <person name="Grigoriev I."/>
            <person name="Van Etten J."/>
            <person name="Lomsadze A."/>
            <person name="Borodovsky M."/>
        </authorList>
    </citation>
    <scope>NUCLEOTIDE SEQUENCE [LARGE SCALE GENOMIC DNA]</scope>
    <source>
        <strain evidence="2 3">C-169</strain>
    </source>
</reference>
<proteinExistence type="predicted"/>
<dbReference type="SUPFAM" id="SSF81383">
    <property type="entry name" value="F-box domain"/>
    <property type="match status" value="1"/>
</dbReference>
<dbReference type="InterPro" id="IPR036047">
    <property type="entry name" value="F-box-like_dom_sf"/>
</dbReference>
<dbReference type="Proteomes" id="UP000007264">
    <property type="component" value="Unassembled WGS sequence"/>
</dbReference>
<dbReference type="KEGG" id="csl:COCSUDRAFT_59379"/>
<dbReference type="Gene3D" id="1.20.1280.50">
    <property type="match status" value="1"/>
</dbReference>
<comment type="caution">
    <text evidence="2">The sequence shown here is derived from an EMBL/GenBank/DDBJ whole genome shotgun (WGS) entry which is preliminary data.</text>
</comment>
<evidence type="ECO:0000259" key="1">
    <source>
        <dbReference type="Pfam" id="PF12937"/>
    </source>
</evidence>
<name>I0Z8A3_COCSC</name>
<organism evidence="2 3">
    <name type="scientific">Coccomyxa subellipsoidea (strain C-169)</name>
    <name type="common">Green microalga</name>
    <dbReference type="NCBI Taxonomy" id="574566"/>
    <lineage>
        <taxon>Eukaryota</taxon>
        <taxon>Viridiplantae</taxon>
        <taxon>Chlorophyta</taxon>
        <taxon>core chlorophytes</taxon>
        <taxon>Trebouxiophyceae</taxon>
        <taxon>Trebouxiophyceae incertae sedis</taxon>
        <taxon>Coccomyxaceae</taxon>
        <taxon>Coccomyxa</taxon>
        <taxon>Coccomyxa subellipsoidea</taxon>
    </lineage>
</organism>
<dbReference type="Pfam" id="PF12937">
    <property type="entry name" value="F-box-like"/>
    <property type="match status" value="1"/>
</dbReference>
<evidence type="ECO:0000313" key="2">
    <source>
        <dbReference type="EMBL" id="EIE26872.1"/>
    </source>
</evidence>
<sequence length="241" mass="26662">MQVSGGFGRLTGLSFRASPQSEEDKEHHKMAVAWLLGQAKELVFLSLDLVGLPYLPHLSHIQHLQLDVSGGAFPRLAPVLTTLVTLRTLYLESTETQGAQEEATGLDLQTLTELESVMLDGAVPSALTLAEGTSLRVTVSQMPHHTSLPPEIWQAIARYLSARDWARVAGVCKTTWQLRLPEVRIKQNELRQGTLCREGAAWLLKRAQLARELLLDLPGDIAELQATLTALMQDKPRGWNF</sequence>
<dbReference type="EMBL" id="AGSI01000002">
    <property type="protein sequence ID" value="EIE26872.1"/>
    <property type="molecule type" value="Genomic_DNA"/>
</dbReference>